<sequence>MGRENSMLQRNGDVSVGLADQNAPAPEELTHGRALSSRDRGRAAWTCLTAISVISMVTWGFGASQGVFREHYFKSGPFKGNQLVASIGLLVVGILQSLSPFTLKLITTYPHVRFYMMWAGMVLVVASTLGAAFAATAVQVIMTQGLMYGISSSLLFAPCISFVDEWFLERRGLANGIFFAAPNIASAVYSPIYSILLDKFGPRKTLIGWAVFSGVVLPLAILCVRPRHPSTRRVGSDSQQTKPSSMKLFRKPLLWLFVLSMALQSLANNIPANYLPSYATDLGVSSSNAALLVTYLSLSGVVGQPLAGALTDAVGPRIPLLLSTLVSTFAVLVVWGLGKEYWTMIIVSLLFGAFAFSFMVLRSHMAAIVVDDMENEGDELLVSGILLMTRGLVGVASGYVAAAILQNTESIGIQPGYGAGKWRTFIIFQGAVMAASTIGILGMLRKKKAQTAS</sequence>
<protein>
    <recommendedName>
        <fullName evidence="4">Major facilitator superfamily (MFS) profile domain-containing protein</fullName>
    </recommendedName>
</protein>
<dbReference type="PROSITE" id="PS50850">
    <property type="entry name" value="MFS"/>
    <property type="match status" value="1"/>
</dbReference>
<accession>A0A8H7WAE2</accession>
<feature type="transmembrane region" description="Helical" evidence="3">
    <location>
        <begin position="43"/>
        <end position="63"/>
    </location>
</feature>
<dbReference type="GO" id="GO:0016020">
    <property type="term" value="C:membrane"/>
    <property type="evidence" value="ECO:0007669"/>
    <property type="project" value="UniProtKB-SubCell"/>
</dbReference>
<dbReference type="Gene3D" id="1.20.1250.20">
    <property type="entry name" value="MFS general substrate transporter like domains"/>
    <property type="match status" value="2"/>
</dbReference>
<keyword evidence="3" id="KW-1133">Transmembrane helix</keyword>
<evidence type="ECO:0000256" key="1">
    <source>
        <dbReference type="ARBA" id="ARBA00004141"/>
    </source>
</evidence>
<reference evidence="5" key="1">
    <citation type="submission" date="2021-02" db="EMBL/GenBank/DDBJ databases">
        <title>Genome sequence Cadophora malorum strain M34.</title>
        <authorList>
            <person name="Stefanovic E."/>
            <person name="Vu D."/>
            <person name="Scully C."/>
            <person name="Dijksterhuis J."/>
            <person name="Roader J."/>
            <person name="Houbraken J."/>
        </authorList>
    </citation>
    <scope>NUCLEOTIDE SEQUENCE</scope>
    <source>
        <strain evidence="5">M34</strain>
    </source>
</reference>
<feature type="transmembrane region" description="Helical" evidence="3">
    <location>
        <begin position="206"/>
        <end position="224"/>
    </location>
</feature>
<dbReference type="OrthoDB" id="2213137at2759"/>
<feature type="transmembrane region" description="Helical" evidence="3">
    <location>
        <begin position="425"/>
        <end position="444"/>
    </location>
</feature>
<dbReference type="GO" id="GO:0022857">
    <property type="term" value="F:transmembrane transporter activity"/>
    <property type="evidence" value="ECO:0007669"/>
    <property type="project" value="InterPro"/>
</dbReference>
<feature type="transmembrane region" description="Helical" evidence="3">
    <location>
        <begin position="83"/>
        <end position="103"/>
    </location>
</feature>
<feature type="transmembrane region" description="Helical" evidence="3">
    <location>
        <begin position="341"/>
        <end position="361"/>
    </location>
</feature>
<evidence type="ECO:0000256" key="2">
    <source>
        <dbReference type="ARBA" id="ARBA00006727"/>
    </source>
</evidence>
<comment type="subcellular location">
    <subcellularLocation>
        <location evidence="1">Membrane</location>
        <topology evidence="1">Multi-pass membrane protein</topology>
    </subcellularLocation>
</comment>
<dbReference type="PANTHER" id="PTHR11360">
    <property type="entry name" value="MONOCARBOXYLATE TRANSPORTER"/>
    <property type="match status" value="1"/>
</dbReference>
<dbReference type="AlphaFoldDB" id="A0A8H7WAE2"/>
<dbReference type="EMBL" id="JAFJYH010000107">
    <property type="protein sequence ID" value="KAG4419353.1"/>
    <property type="molecule type" value="Genomic_DNA"/>
</dbReference>
<gene>
    <name evidence="5" type="ORF">IFR04_007501</name>
</gene>
<dbReference type="InterPro" id="IPR050327">
    <property type="entry name" value="Proton-linked_MCT"/>
</dbReference>
<evidence type="ECO:0000313" key="6">
    <source>
        <dbReference type="Proteomes" id="UP000664132"/>
    </source>
</evidence>
<feature type="transmembrane region" description="Helical" evidence="3">
    <location>
        <begin position="175"/>
        <end position="194"/>
    </location>
</feature>
<evidence type="ECO:0000256" key="3">
    <source>
        <dbReference type="SAM" id="Phobius"/>
    </source>
</evidence>
<comment type="similarity">
    <text evidence="2">Belongs to the major facilitator superfamily. Monocarboxylate porter (TC 2.A.1.13) family.</text>
</comment>
<keyword evidence="3" id="KW-0472">Membrane</keyword>
<feature type="transmembrane region" description="Helical" evidence="3">
    <location>
        <begin position="290"/>
        <end position="311"/>
    </location>
</feature>
<feature type="transmembrane region" description="Helical" evidence="3">
    <location>
        <begin position="146"/>
        <end position="163"/>
    </location>
</feature>
<comment type="caution">
    <text evidence="5">The sequence shown here is derived from an EMBL/GenBank/DDBJ whole genome shotgun (WGS) entry which is preliminary data.</text>
</comment>
<feature type="transmembrane region" description="Helical" evidence="3">
    <location>
        <begin position="318"/>
        <end position="335"/>
    </location>
</feature>
<dbReference type="InterPro" id="IPR011701">
    <property type="entry name" value="MFS"/>
</dbReference>
<dbReference type="InterPro" id="IPR020846">
    <property type="entry name" value="MFS_dom"/>
</dbReference>
<proteinExistence type="inferred from homology"/>
<feature type="transmembrane region" description="Helical" evidence="3">
    <location>
        <begin position="115"/>
        <end position="140"/>
    </location>
</feature>
<feature type="transmembrane region" description="Helical" evidence="3">
    <location>
        <begin position="252"/>
        <end position="270"/>
    </location>
</feature>
<feature type="domain" description="Major facilitator superfamily (MFS) profile" evidence="4">
    <location>
        <begin position="253"/>
        <end position="453"/>
    </location>
</feature>
<feature type="transmembrane region" description="Helical" evidence="3">
    <location>
        <begin position="381"/>
        <end position="405"/>
    </location>
</feature>
<evidence type="ECO:0000259" key="4">
    <source>
        <dbReference type="PROSITE" id="PS50850"/>
    </source>
</evidence>
<dbReference type="Pfam" id="PF07690">
    <property type="entry name" value="MFS_1"/>
    <property type="match status" value="1"/>
</dbReference>
<evidence type="ECO:0000313" key="5">
    <source>
        <dbReference type="EMBL" id="KAG4419353.1"/>
    </source>
</evidence>
<dbReference type="InterPro" id="IPR036259">
    <property type="entry name" value="MFS_trans_sf"/>
</dbReference>
<dbReference type="Proteomes" id="UP000664132">
    <property type="component" value="Unassembled WGS sequence"/>
</dbReference>
<keyword evidence="3" id="KW-0812">Transmembrane</keyword>
<organism evidence="5 6">
    <name type="scientific">Cadophora malorum</name>
    <dbReference type="NCBI Taxonomy" id="108018"/>
    <lineage>
        <taxon>Eukaryota</taxon>
        <taxon>Fungi</taxon>
        <taxon>Dikarya</taxon>
        <taxon>Ascomycota</taxon>
        <taxon>Pezizomycotina</taxon>
        <taxon>Leotiomycetes</taxon>
        <taxon>Helotiales</taxon>
        <taxon>Ploettnerulaceae</taxon>
        <taxon>Cadophora</taxon>
    </lineage>
</organism>
<dbReference type="SUPFAM" id="SSF103473">
    <property type="entry name" value="MFS general substrate transporter"/>
    <property type="match status" value="1"/>
</dbReference>
<dbReference type="PANTHER" id="PTHR11360:SF287">
    <property type="entry name" value="MFS MONOCARBOXYLATE TRANSPORTER"/>
    <property type="match status" value="1"/>
</dbReference>
<name>A0A8H7WAE2_9HELO</name>
<keyword evidence="6" id="KW-1185">Reference proteome</keyword>